<dbReference type="InterPro" id="IPR013783">
    <property type="entry name" value="Ig-like_fold"/>
</dbReference>
<dbReference type="InterPro" id="IPR007110">
    <property type="entry name" value="Ig-like_dom"/>
</dbReference>
<keyword evidence="3 10" id="KW-0732">Signal</keyword>
<evidence type="ECO:0000256" key="8">
    <source>
        <dbReference type="RuleBase" id="RU004439"/>
    </source>
</evidence>
<dbReference type="Pfam" id="PF00129">
    <property type="entry name" value="MHC_I"/>
    <property type="match status" value="1"/>
</dbReference>
<evidence type="ECO:0000256" key="5">
    <source>
        <dbReference type="ARBA" id="ARBA00023136"/>
    </source>
</evidence>
<dbReference type="SMART" id="SM00407">
    <property type="entry name" value="IGc1"/>
    <property type="match status" value="1"/>
</dbReference>
<keyword evidence="7" id="KW-0325">Glycoprotein</keyword>
<accession>A0AAD1TKR8</accession>
<dbReference type="InterPro" id="IPR037055">
    <property type="entry name" value="MHC_I-like_Ag-recog_sf"/>
</dbReference>
<evidence type="ECO:0000256" key="3">
    <source>
        <dbReference type="ARBA" id="ARBA00022729"/>
    </source>
</evidence>
<dbReference type="GO" id="GO:0005615">
    <property type="term" value="C:extracellular space"/>
    <property type="evidence" value="ECO:0007669"/>
    <property type="project" value="TreeGrafter"/>
</dbReference>
<comment type="similarity">
    <text evidence="8">Belongs to the MHC class I family.</text>
</comment>
<dbReference type="InterPro" id="IPR011161">
    <property type="entry name" value="MHC_I-like_Ag-recog"/>
</dbReference>
<evidence type="ECO:0000313" key="13">
    <source>
        <dbReference type="Proteomes" id="UP001295444"/>
    </source>
</evidence>
<dbReference type="Pfam" id="PF07654">
    <property type="entry name" value="C1-set"/>
    <property type="match status" value="1"/>
</dbReference>
<evidence type="ECO:0000313" key="12">
    <source>
        <dbReference type="EMBL" id="CAH2328359.1"/>
    </source>
</evidence>
<dbReference type="EMBL" id="OW240924">
    <property type="protein sequence ID" value="CAH2328359.1"/>
    <property type="molecule type" value="Genomic_DNA"/>
</dbReference>
<dbReference type="FunFam" id="3.30.500.10:FF:000001">
    <property type="entry name" value="H-2 class I histocompatibility antigen, alpha chain"/>
    <property type="match status" value="1"/>
</dbReference>
<dbReference type="PANTHER" id="PTHR16675:SF282">
    <property type="entry name" value="CLASS I HISTOCOMPATIBILITY ANTIGEN, F10 ALPHA CHAIN"/>
    <property type="match status" value="1"/>
</dbReference>
<proteinExistence type="inferred from homology"/>
<feature type="signal peptide" evidence="10">
    <location>
        <begin position="1"/>
        <end position="20"/>
    </location>
</feature>
<evidence type="ECO:0000256" key="4">
    <source>
        <dbReference type="ARBA" id="ARBA00022989"/>
    </source>
</evidence>
<dbReference type="InterPro" id="IPR036179">
    <property type="entry name" value="Ig-like_dom_sf"/>
</dbReference>
<evidence type="ECO:0000256" key="6">
    <source>
        <dbReference type="ARBA" id="ARBA00023157"/>
    </source>
</evidence>
<dbReference type="Proteomes" id="UP001295444">
    <property type="component" value="Chromosome 13"/>
</dbReference>
<protein>
    <submittedName>
        <fullName evidence="12">MHC class I antigen</fullName>
    </submittedName>
</protein>
<dbReference type="AlphaFoldDB" id="A0AAD1TKR8"/>
<dbReference type="Gene3D" id="2.60.40.10">
    <property type="entry name" value="Immunoglobulins"/>
    <property type="match status" value="1"/>
</dbReference>
<evidence type="ECO:0000256" key="2">
    <source>
        <dbReference type="ARBA" id="ARBA00022692"/>
    </source>
</evidence>
<dbReference type="FunFam" id="2.60.40.10:FF:000204">
    <property type="entry name" value="Major histocompatibility complex, class I-related protein"/>
    <property type="match status" value="1"/>
</dbReference>
<reference evidence="12" key="1">
    <citation type="submission" date="2022-03" db="EMBL/GenBank/DDBJ databases">
        <authorList>
            <person name="Alioto T."/>
            <person name="Alioto T."/>
            <person name="Gomez Garrido J."/>
        </authorList>
    </citation>
    <scope>NUCLEOTIDE SEQUENCE</scope>
</reference>
<keyword evidence="4 9" id="KW-1133">Transmembrane helix</keyword>
<evidence type="ECO:0000259" key="11">
    <source>
        <dbReference type="PROSITE" id="PS50835"/>
    </source>
</evidence>
<dbReference type="SUPFAM" id="SSF48726">
    <property type="entry name" value="Immunoglobulin"/>
    <property type="match status" value="1"/>
</dbReference>
<keyword evidence="13" id="KW-1185">Reference proteome</keyword>
<evidence type="ECO:0000256" key="1">
    <source>
        <dbReference type="ARBA" id="ARBA00004167"/>
    </source>
</evidence>
<name>A0AAD1TKR8_PELCU</name>
<dbReference type="InterPro" id="IPR011162">
    <property type="entry name" value="MHC_I/II-like_Ag-recog"/>
</dbReference>
<organism evidence="12 13">
    <name type="scientific">Pelobates cultripes</name>
    <name type="common">Western spadefoot toad</name>
    <dbReference type="NCBI Taxonomy" id="61616"/>
    <lineage>
        <taxon>Eukaryota</taxon>
        <taxon>Metazoa</taxon>
        <taxon>Chordata</taxon>
        <taxon>Craniata</taxon>
        <taxon>Vertebrata</taxon>
        <taxon>Euteleostomi</taxon>
        <taxon>Amphibia</taxon>
        <taxon>Batrachia</taxon>
        <taxon>Anura</taxon>
        <taxon>Pelobatoidea</taxon>
        <taxon>Pelobatidae</taxon>
        <taxon>Pelobates</taxon>
    </lineage>
</organism>
<evidence type="ECO:0000256" key="7">
    <source>
        <dbReference type="ARBA" id="ARBA00023180"/>
    </source>
</evidence>
<keyword evidence="6" id="KW-1015">Disulfide bond</keyword>
<gene>
    <name evidence="12" type="ORF">PECUL_23A056731</name>
</gene>
<sequence length="349" mass="40063">MVLDLLTQLCILLQVTGVFSASHSYRYYYTGITENANGQPVFTATAYVDDYPIGAYTSHSKEFKLQTEWIKEKTDPELWERNSEIFQGWEIEFKKGVRSLMNHYNHTDGFHTLQWMYGCELHDNGSISGYDLDGYDGKEFMALDLERVIHTASLPEAETIAQKWNTETNEAERMKNYLQEQCIESLKKYIRSGKENLERKVLPEINISEKTTDNGITLHCHAYGFYPRDIDVKWMRNHREEVPCQDDQYILPNTDGTYQVQASIHILSKDGDSYSCHIDHSSQTETRILTWKPTKDATIYIVMALCVSVIVLVTALVVIWKRRGAGNNNSNYALSTTEDKDVPVSLPAV</sequence>
<dbReference type="GO" id="GO:0009897">
    <property type="term" value="C:external side of plasma membrane"/>
    <property type="evidence" value="ECO:0007669"/>
    <property type="project" value="TreeGrafter"/>
</dbReference>
<evidence type="ECO:0000256" key="9">
    <source>
        <dbReference type="SAM" id="Phobius"/>
    </source>
</evidence>
<dbReference type="PROSITE" id="PS50835">
    <property type="entry name" value="IG_LIKE"/>
    <property type="match status" value="1"/>
</dbReference>
<dbReference type="Gene3D" id="3.30.500.10">
    <property type="entry name" value="MHC class I-like antigen recognition-like"/>
    <property type="match status" value="1"/>
</dbReference>
<dbReference type="InterPro" id="IPR050208">
    <property type="entry name" value="MHC_class-I_related"/>
</dbReference>
<keyword evidence="2 9" id="KW-0812">Transmembrane</keyword>
<feature type="chain" id="PRO_5041956533" evidence="10">
    <location>
        <begin position="21"/>
        <end position="349"/>
    </location>
</feature>
<comment type="subcellular location">
    <subcellularLocation>
        <location evidence="1">Membrane</location>
        <topology evidence="1">Single-pass membrane protein</topology>
    </subcellularLocation>
</comment>
<dbReference type="InterPro" id="IPR003597">
    <property type="entry name" value="Ig_C1-set"/>
</dbReference>
<dbReference type="PRINTS" id="PR01638">
    <property type="entry name" value="MHCCLASSI"/>
</dbReference>
<dbReference type="PANTHER" id="PTHR16675">
    <property type="entry name" value="MHC CLASS I-RELATED"/>
    <property type="match status" value="1"/>
</dbReference>
<keyword evidence="5 9" id="KW-0472">Membrane</keyword>
<feature type="transmembrane region" description="Helical" evidence="9">
    <location>
        <begin position="297"/>
        <end position="320"/>
    </location>
</feature>
<feature type="domain" description="Ig-like" evidence="11">
    <location>
        <begin position="203"/>
        <end position="290"/>
    </location>
</feature>
<dbReference type="SUPFAM" id="SSF54452">
    <property type="entry name" value="MHC antigen-recognition domain"/>
    <property type="match status" value="1"/>
</dbReference>
<dbReference type="GO" id="GO:0006955">
    <property type="term" value="P:immune response"/>
    <property type="evidence" value="ECO:0007669"/>
    <property type="project" value="TreeGrafter"/>
</dbReference>
<dbReference type="InterPro" id="IPR001039">
    <property type="entry name" value="MHC_I_a_a1/a2"/>
</dbReference>
<evidence type="ECO:0000256" key="10">
    <source>
        <dbReference type="SAM" id="SignalP"/>
    </source>
</evidence>